<evidence type="ECO:0000256" key="6">
    <source>
        <dbReference type="ARBA" id="ARBA00023237"/>
    </source>
</evidence>
<keyword evidence="2" id="KW-1134">Transmembrane beta strand</keyword>
<sequence>MRIRRGLVFLLFVVAVQAAPPALAQQPTLDVQLEAPEEVREVLERHVRLLRSEAVVLPEAAADRSALARRARREMAQLLATEGYFSPRIRIDRSTPGRWVLEVEPGPRATVDAVSVVFEGEVASAQEEGGQAYLELLRARWQLTTGKPFRQADWDAAKQDLLDAISAQRYAAARIVASRAEIDPDKASARLSITVDSGPAFYLGELQVSGLQELPADLVQRYSQLKVGEPYDREKLLAFQTGLQNTPHFASVIVDIDRDPARAAAVPVQVQVSEALPKRAGFGVGMSTNTGFRVEASYRDVNLRQRGWELSTGLRLEQRRQSAYADVFLPPSGRHRDSFGALIDRSDLEGLKLSAQALGVARKVVRGDIETQLALRLQHERVQPDGAQSSSNNTLTANWTWIQRAVDDLLDPTRGYVLEYQLGGGAAIALADRDFVRVYGRAVRYQPVGERDVFILRAEAGATLSDAREGIPQDFLFRSGGAQSVRGYAYQSLGVSEGEATVGGRYLGTMSAEYVRWFDAQWGGAVFVDAGDAADSREDFDLRTGYGLGARWRSPAGPLAIDLAWGHSERALRLHFGVAIAF</sequence>
<dbReference type="AlphaFoldDB" id="T0AX91"/>
<dbReference type="PANTHER" id="PTHR12815:SF47">
    <property type="entry name" value="TRANSLOCATION AND ASSEMBLY MODULE SUBUNIT TAMA"/>
    <property type="match status" value="1"/>
</dbReference>
<dbReference type="InterPro" id="IPR010827">
    <property type="entry name" value="BamA/TamA_POTRA"/>
</dbReference>
<keyword evidence="10" id="KW-1185">Reference proteome</keyword>
<protein>
    <recommendedName>
        <fullName evidence="8">POTRA domain-containing protein</fullName>
    </recommendedName>
</protein>
<evidence type="ECO:0000313" key="10">
    <source>
        <dbReference type="Proteomes" id="UP000015455"/>
    </source>
</evidence>
<dbReference type="OrthoDB" id="9769707at2"/>
<dbReference type="PATRIC" id="fig|1348657.5.peg.2154"/>
<feature type="signal peptide" evidence="7">
    <location>
        <begin position="1"/>
        <end position="24"/>
    </location>
</feature>
<dbReference type="Pfam" id="PF01103">
    <property type="entry name" value="Omp85"/>
    <property type="match status" value="1"/>
</dbReference>
<dbReference type="eggNOG" id="COG0729">
    <property type="taxonomic scope" value="Bacteria"/>
</dbReference>
<dbReference type="RefSeq" id="WP_021249572.1">
    <property type="nucleotide sequence ID" value="NZ_ATJV01000059.1"/>
</dbReference>
<evidence type="ECO:0000256" key="2">
    <source>
        <dbReference type="ARBA" id="ARBA00022452"/>
    </source>
</evidence>
<dbReference type="Gene3D" id="3.10.20.310">
    <property type="entry name" value="membrane protein fhac"/>
    <property type="match status" value="2"/>
</dbReference>
<reference evidence="9 10" key="1">
    <citation type="submission" date="2013-06" db="EMBL/GenBank/DDBJ databases">
        <title>Draft genome sequence of Thauera terpenica.</title>
        <authorList>
            <person name="Liu B."/>
            <person name="Frostegard A.H."/>
            <person name="Shapleigh J.P."/>
        </authorList>
    </citation>
    <scope>NUCLEOTIDE SEQUENCE [LARGE SCALE GENOMIC DNA]</scope>
    <source>
        <strain evidence="9 10">58Eu</strain>
    </source>
</reference>
<accession>T0AX91</accession>
<keyword evidence="3" id="KW-0812">Transmembrane</keyword>
<evidence type="ECO:0000259" key="8">
    <source>
        <dbReference type="PROSITE" id="PS51779"/>
    </source>
</evidence>
<dbReference type="EMBL" id="ATJV01000059">
    <property type="protein sequence ID" value="EPZ15178.1"/>
    <property type="molecule type" value="Genomic_DNA"/>
</dbReference>
<gene>
    <name evidence="9" type="ORF">M622_03370</name>
</gene>
<dbReference type="GO" id="GO:0019867">
    <property type="term" value="C:outer membrane"/>
    <property type="evidence" value="ECO:0007669"/>
    <property type="project" value="InterPro"/>
</dbReference>
<dbReference type="InterPro" id="IPR039910">
    <property type="entry name" value="D15-like"/>
</dbReference>
<evidence type="ECO:0000256" key="5">
    <source>
        <dbReference type="ARBA" id="ARBA00023136"/>
    </source>
</evidence>
<evidence type="ECO:0000256" key="4">
    <source>
        <dbReference type="ARBA" id="ARBA00022729"/>
    </source>
</evidence>
<evidence type="ECO:0000256" key="3">
    <source>
        <dbReference type="ARBA" id="ARBA00022692"/>
    </source>
</evidence>
<dbReference type="PROSITE" id="PS51779">
    <property type="entry name" value="POTRA"/>
    <property type="match status" value="1"/>
</dbReference>
<dbReference type="Proteomes" id="UP000015455">
    <property type="component" value="Unassembled WGS sequence"/>
</dbReference>
<feature type="chain" id="PRO_5004561146" description="POTRA domain-containing protein" evidence="7">
    <location>
        <begin position="25"/>
        <end position="582"/>
    </location>
</feature>
<comment type="subcellular location">
    <subcellularLocation>
        <location evidence="1">Membrane</location>
    </subcellularLocation>
</comment>
<feature type="domain" description="POTRA" evidence="8">
    <location>
        <begin position="201"/>
        <end position="275"/>
    </location>
</feature>
<evidence type="ECO:0000256" key="1">
    <source>
        <dbReference type="ARBA" id="ARBA00004370"/>
    </source>
</evidence>
<name>T0AX91_9RHOO</name>
<dbReference type="InterPro" id="IPR034746">
    <property type="entry name" value="POTRA"/>
</dbReference>
<evidence type="ECO:0000256" key="7">
    <source>
        <dbReference type="SAM" id="SignalP"/>
    </source>
</evidence>
<keyword evidence="5" id="KW-0472">Membrane</keyword>
<evidence type="ECO:0000313" key="9">
    <source>
        <dbReference type="EMBL" id="EPZ15178.1"/>
    </source>
</evidence>
<comment type="caution">
    <text evidence="9">The sequence shown here is derived from an EMBL/GenBank/DDBJ whole genome shotgun (WGS) entry which is preliminary data.</text>
</comment>
<dbReference type="STRING" id="1348657.M622_03370"/>
<dbReference type="Pfam" id="PF07244">
    <property type="entry name" value="POTRA"/>
    <property type="match status" value="2"/>
</dbReference>
<dbReference type="Gene3D" id="2.40.160.50">
    <property type="entry name" value="membrane protein fhac: a member of the omp85/tpsb transporter family"/>
    <property type="match status" value="1"/>
</dbReference>
<keyword evidence="4 7" id="KW-0732">Signal</keyword>
<dbReference type="InterPro" id="IPR000184">
    <property type="entry name" value="Bac_surfAg_D15"/>
</dbReference>
<organism evidence="9 10">
    <name type="scientific">Thauera terpenica 58Eu</name>
    <dbReference type="NCBI Taxonomy" id="1348657"/>
    <lineage>
        <taxon>Bacteria</taxon>
        <taxon>Pseudomonadati</taxon>
        <taxon>Pseudomonadota</taxon>
        <taxon>Betaproteobacteria</taxon>
        <taxon>Rhodocyclales</taxon>
        <taxon>Zoogloeaceae</taxon>
        <taxon>Thauera</taxon>
    </lineage>
</organism>
<keyword evidence="6" id="KW-0998">Cell outer membrane</keyword>
<dbReference type="PANTHER" id="PTHR12815">
    <property type="entry name" value="SORTING AND ASSEMBLY MACHINERY SAMM50 PROTEIN FAMILY MEMBER"/>
    <property type="match status" value="1"/>
</dbReference>
<proteinExistence type="predicted"/>